<comment type="caution">
    <text evidence="1">The sequence shown here is derived from an EMBL/GenBank/DDBJ whole genome shotgun (WGS) entry which is preliminary data.</text>
</comment>
<dbReference type="Proteomes" id="UP001187192">
    <property type="component" value="Unassembled WGS sequence"/>
</dbReference>
<gene>
    <name evidence="1" type="ORF">TIFTF001_017814</name>
</gene>
<dbReference type="AlphaFoldDB" id="A0AA88ABD7"/>
<evidence type="ECO:0000313" key="2">
    <source>
        <dbReference type="Proteomes" id="UP001187192"/>
    </source>
</evidence>
<dbReference type="EMBL" id="BTGU01000028">
    <property type="protein sequence ID" value="GMN48660.1"/>
    <property type="molecule type" value="Genomic_DNA"/>
</dbReference>
<accession>A0AA88ABD7</accession>
<proteinExistence type="predicted"/>
<organism evidence="1 2">
    <name type="scientific">Ficus carica</name>
    <name type="common">Common fig</name>
    <dbReference type="NCBI Taxonomy" id="3494"/>
    <lineage>
        <taxon>Eukaryota</taxon>
        <taxon>Viridiplantae</taxon>
        <taxon>Streptophyta</taxon>
        <taxon>Embryophyta</taxon>
        <taxon>Tracheophyta</taxon>
        <taxon>Spermatophyta</taxon>
        <taxon>Magnoliopsida</taxon>
        <taxon>eudicotyledons</taxon>
        <taxon>Gunneridae</taxon>
        <taxon>Pentapetalae</taxon>
        <taxon>rosids</taxon>
        <taxon>fabids</taxon>
        <taxon>Rosales</taxon>
        <taxon>Moraceae</taxon>
        <taxon>Ficeae</taxon>
        <taxon>Ficus</taxon>
    </lineage>
</organism>
<sequence length="79" mass="8904">MWIINYAVMVTAPGYRAKTTHIWLEEAATTVDFVLDPEVTPNGNLLRSACECNCGSLSRRIKHNLSKQRQYGLKRPVAV</sequence>
<dbReference type="Gramene" id="FCD_00025259-RA">
    <property type="protein sequence ID" value="FCD_00025259-RA:cds"/>
    <property type="gene ID" value="FCD_00025259"/>
</dbReference>
<name>A0AA88ABD7_FICCA</name>
<reference evidence="1" key="1">
    <citation type="submission" date="2023-07" db="EMBL/GenBank/DDBJ databases">
        <title>draft genome sequence of fig (Ficus carica).</title>
        <authorList>
            <person name="Takahashi T."/>
            <person name="Nishimura K."/>
        </authorList>
    </citation>
    <scope>NUCLEOTIDE SEQUENCE</scope>
</reference>
<protein>
    <submittedName>
        <fullName evidence="1">Uncharacterized protein</fullName>
    </submittedName>
</protein>
<evidence type="ECO:0000313" key="1">
    <source>
        <dbReference type="EMBL" id="GMN48660.1"/>
    </source>
</evidence>
<keyword evidence="2" id="KW-1185">Reference proteome</keyword>